<keyword evidence="7" id="KW-1185">Reference proteome</keyword>
<organism evidence="6 7">
    <name type="scientific">Zingiber officinale</name>
    <name type="common">Ginger</name>
    <name type="synonym">Amomum zingiber</name>
    <dbReference type="NCBI Taxonomy" id="94328"/>
    <lineage>
        <taxon>Eukaryota</taxon>
        <taxon>Viridiplantae</taxon>
        <taxon>Streptophyta</taxon>
        <taxon>Embryophyta</taxon>
        <taxon>Tracheophyta</taxon>
        <taxon>Spermatophyta</taxon>
        <taxon>Magnoliopsida</taxon>
        <taxon>Liliopsida</taxon>
        <taxon>Zingiberales</taxon>
        <taxon>Zingiberaceae</taxon>
        <taxon>Zingiber</taxon>
    </lineage>
</organism>
<evidence type="ECO:0000259" key="5">
    <source>
        <dbReference type="PROSITE" id="PS50929"/>
    </source>
</evidence>
<dbReference type="GO" id="GO:0140359">
    <property type="term" value="F:ABC-type transporter activity"/>
    <property type="evidence" value="ECO:0007669"/>
    <property type="project" value="InterPro"/>
</dbReference>
<evidence type="ECO:0000256" key="4">
    <source>
        <dbReference type="ARBA" id="ARBA00023136"/>
    </source>
</evidence>
<protein>
    <recommendedName>
        <fullName evidence="5">ABC transmembrane type-1 domain-containing protein</fullName>
    </recommendedName>
</protein>
<dbReference type="Pfam" id="PF00664">
    <property type="entry name" value="ABC_membrane"/>
    <property type="match status" value="1"/>
</dbReference>
<name>A0A8J5GAN4_ZINOF</name>
<dbReference type="GO" id="GO:0005524">
    <property type="term" value="F:ATP binding"/>
    <property type="evidence" value="ECO:0007669"/>
    <property type="project" value="InterPro"/>
</dbReference>
<dbReference type="Gene3D" id="1.20.1560.10">
    <property type="entry name" value="ABC transporter type 1, transmembrane domain"/>
    <property type="match status" value="1"/>
</dbReference>
<dbReference type="InterPro" id="IPR039421">
    <property type="entry name" value="Type_1_exporter"/>
</dbReference>
<dbReference type="PANTHER" id="PTHR24222">
    <property type="entry name" value="ABC TRANSPORTER B FAMILY"/>
    <property type="match status" value="1"/>
</dbReference>
<dbReference type="PROSITE" id="PS50929">
    <property type="entry name" value="ABC_TM1F"/>
    <property type="match status" value="1"/>
</dbReference>
<keyword evidence="4" id="KW-0472">Membrane</keyword>
<keyword evidence="3" id="KW-1133">Transmembrane helix</keyword>
<accession>A0A8J5GAN4</accession>
<comment type="caution">
    <text evidence="6">The sequence shown here is derived from an EMBL/GenBank/DDBJ whole genome shotgun (WGS) entry which is preliminary data.</text>
</comment>
<dbReference type="GO" id="GO:0005886">
    <property type="term" value="C:plasma membrane"/>
    <property type="evidence" value="ECO:0007669"/>
    <property type="project" value="TreeGrafter"/>
</dbReference>
<dbReference type="SUPFAM" id="SSF90123">
    <property type="entry name" value="ABC transporter transmembrane region"/>
    <property type="match status" value="1"/>
</dbReference>
<evidence type="ECO:0000256" key="1">
    <source>
        <dbReference type="ARBA" id="ARBA00004141"/>
    </source>
</evidence>
<sequence>MRPLLHNLTTNFRLVLCTSPFFDLSVPTYFLAMMAITARSHSPLRARLLPLVCFILPENRSSRCDFSTLCQERLLTHGHGNKPLWWIAFPSFSAYMNSQQSGSRRNRKTWVLVHQNAVLSFTFISKDQVDPLFTILLERANITFKKLASDYWRLLEVLVIAIEIPDSYTIIAPKGRMKVSRLNDMTPDEQEVINHFQSESKLQESKKRSDSIPYYKLYSLADRTDYILLSVANTGEAVAKMSGGAFLIQDAMGEKAGKFVQLLSSFIGEFIIAFIRGWQLTLVMLFTIPPMVLAAGNRATLLTKMAAHGHSAYLEVAAIVEQTFGSIRTVGKLVYIHEASPHFVALKTLVLTENFVALAWNVILLFKAHKEIGLK</sequence>
<evidence type="ECO:0000256" key="2">
    <source>
        <dbReference type="ARBA" id="ARBA00022692"/>
    </source>
</evidence>
<dbReference type="InterPro" id="IPR036640">
    <property type="entry name" value="ABC1_TM_sf"/>
</dbReference>
<gene>
    <name evidence="6" type="ORF">ZIOFF_036874</name>
</gene>
<proteinExistence type="predicted"/>
<comment type="subcellular location">
    <subcellularLocation>
        <location evidence="1">Membrane</location>
        <topology evidence="1">Multi-pass membrane protein</topology>
    </subcellularLocation>
</comment>
<dbReference type="InterPro" id="IPR011527">
    <property type="entry name" value="ABC1_TM_dom"/>
</dbReference>
<keyword evidence="2" id="KW-0812">Transmembrane</keyword>
<evidence type="ECO:0000313" key="6">
    <source>
        <dbReference type="EMBL" id="KAG6504540.1"/>
    </source>
</evidence>
<dbReference type="AlphaFoldDB" id="A0A8J5GAN4"/>
<feature type="domain" description="ABC transmembrane type-1" evidence="5">
    <location>
        <begin position="233"/>
        <end position="330"/>
    </location>
</feature>
<dbReference type="PANTHER" id="PTHR24222:SF63">
    <property type="entry name" value="ATP BINDING CASSETTE SUBFAMILY B"/>
    <property type="match status" value="1"/>
</dbReference>
<reference evidence="6 7" key="1">
    <citation type="submission" date="2020-08" db="EMBL/GenBank/DDBJ databases">
        <title>Plant Genome Project.</title>
        <authorList>
            <person name="Zhang R.-G."/>
        </authorList>
    </citation>
    <scope>NUCLEOTIDE SEQUENCE [LARGE SCALE GENOMIC DNA]</scope>
    <source>
        <tissue evidence="6">Rhizome</tissue>
    </source>
</reference>
<evidence type="ECO:0000313" key="7">
    <source>
        <dbReference type="Proteomes" id="UP000734854"/>
    </source>
</evidence>
<dbReference type="EMBL" id="JACMSC010000010">
    <property type="protein sequence ID" value="KAG6504540.1"/>
    <property type="molecule type" value="Genomic_DNA"/>
</dbReference>
<evidence type="ECO:0000256" key="3">
    <source>
        <dbReference type="ARBA" id="ARBA00022989"/>
    </source>
</evidence>
<dbReference type="Proteomes" id="UP000734854">
    <property type="component" value="Unassembled WGS sequence"/>
</dbReference>